<feature type="compositionally biased region" description="Pro residues" evidence="1">
    <location>
        <begin position="15"/>
        <end position="25"/>
    </location>
</feature>
<feature type="region of interest" description="Disordered" evidence="1">
    <location>
        <begin position="15"/>
        <end position="55"/>
    </location>
</feature>
<organism evidence="2 3">
    <name type="scientific">Calocera cornea HHB12733</name>
    <dbReference type="NCBI Taxonomy" id="1353952"/>
    <lineage>
        <taxon>Eukaryota</taxon>
        <taxon>Fungi</taxon>
        <taxon>Dikarya</taxon>
        <taxon>Basidiomycota</taxon>
        <taxon>Agaricomycotina</taxon>
        <taxon>Dacrymycetes</taxon>
        <taxon>Dacrymycetales</taxon>
        <taxon>Dacrymycetaceae</taxon>
        <taxon>Calocera</taxon>
    </lineage>
</organism>
<feature type="compositionally biased region" description="Basic residues" evidence="1">
    <location>
        <begin position="45"/>
        <end position="55"/>
    </location>
</feature>
<keyword evidence="3" id="KW-1185">Reference proteome</keyword>
<protein>
    <submittedName>
        <fullName evidence="2">Uncharacterized protein</fullName>
    </submittedName>
</protein>
<dbReference type="AlphaFoldDB" id="A0A165EVZ9"/>
<proteinExistence type="predicted"/>
<gene>
    <name evidence="2" type="ORF">CALCODRAFT_498393</name>
</gene>
<dbReference type="EMBL" id="KV423991">
    <property type="protein sequence ID" value="KZT55631.1"/>
    <property type="molecule type" value="Genomic_DNA"/>
</dbReference>
<evidence type="ECO:0000313" key="2">
    <source>
        <dbReference type="EMBL" id="KZT55631.1"/>
    </source>
</evidence>
<evidence type="ECO:0000256" key="1">
    <source>
        <dbReference type="SAM" id="MobiDB-lite"/>
    </source>
</evidence>
<accession>A0A165EVZ9</accession>
<name>A0A165EVZ9_9BASI</name>
<dbReference type="InParanoid" id="A0A165EVZ9"/>
<dbReference type="Proteomes" id="UP000076842">
    <property type="component" value="Unassembled WGS sequence"/>
</dbReference>
<reference evidence="2 3" key="1">
    <citation type="journal article" date="2016" name="Mol. Biol. Evol.">
        <title>Comparative Genomics of Early-Diverging Mushroom-Forming Fungi Provides Insights into the Origins of Lignocellulose Decay Capabilities.</title>
        <authorList>
            <person name="Nagy L.G."/>
            <person name="Riley R."/>
            <person name="Tritt A."/>
            <person name="Adam C."/>
            <person name="Daum C."/>
            <person name="Floudas D."/>
            <person name="Sun H."/>
            <person name="Yadav J.S."/>
            <person name="Pangilinan J."/>
            <person name="Larsson K.H."/>
            <person name="Matsuura K."/>
            <person name="Barry K."/>
            <person name="Labutti K."/>
            <person name="Kuo R."/>
            <person name="Ohm R.A."/>
            <person name="Bhattacharya S.S."/>
            <person name="Shirouzu T."/>
            <person name="Yoshinaga Y."/>
            <person name="Martin F.M."/>
            <person name="Grigoriev I.V."/>
            <person name="Hibbett D.S."/>
        </authorList>
    </citation>
    <scope>NUCLEOTIDE SEQUENCE [LARGE SCALE GENOMIC DNA]</scope>
    <source>
        <strain evidence="2 3">HHB12733</strain>
    </source>
</reference>
<evidence type="ECO:0000313" key="3">
    <source>
        <dbReference type="Proteomes" id="UP000076842"/>
    </source>
</evidence>
<sequence length="55" mass="6125">MLRFCMLSPPLPSPPLLFLPSPDAPDPTEQQAIPHPTFRIPIHPSSRKASRPGQR</sequence>